<dbReference type="RefSeq" id="WP_340333710.1">
    <property type="nucleotide sequence ID" value="NZ_JBBKZS010000001.1"/>
</dbReference>
<dbReference type="Proteomes" id="UP001367030">
    <property type="component" value="Unassembled WGS sequence"/>
</dbReference>
<reference evidence="1 2" key="1">
    <citation type="submission" date="2024-03" db="EMBL/GenBank/DDBJ databases">
        <title>Novel species of the genus Variovorax.</title>
        <authorList>
            <person name="Liu Q."/>
            <person name="Xin Y.-H."/>
        </authorList>
    </citation>
    <scope>NUCLEOTIDE SEQUENCE [LARGE SCALE GENOMIC DNA]</scope>
    <source>
        <strain evidence="1 2">KACC 18901</strain>
    </source>
</reference>
<sequence>MAQQATSSGPQRIDLEDPSEVALWSEQYGCTEAQLREAVEAAGPLAQEVREYIAKQAKDAIKRAS</sequence>
<dbReference type="EMBL" id="JBBKZS010000001">
    <property type="protein sequence ID" value="MEJ8853629.1"/>
    <property type="molecule type" value="Genomic_DNA"/>
</dbReference>
<keyword evidence="2" id="KW-1185">Reference proteome</keyword>
<gene>
    <name evidence="1" type="ORF">WKW79_03570</name>
</gene>
<dbReference type="Pfam" id="PF12244">
    <property type="entry name" value="DUF3606"/>
    <property type="match status" value="1"/>
</dbReference>
<comment type="caution">
    <text evidence="1">The sequence shown here is derived from an EMBL/GenBank/DDBJ whole genome shotgun (WGS) entry which is preliminary data.</text>
</comment>
<name>A0ABU8X1T8_9BURK</name>
<protein>
    <submittedName>
        <fullName evidence="1">DUF3606 domain-containing protein</fullName>
    </submittedName>
</protein>
<evidence type="ECO:0000313" key="1">
    <source>
        <dbReference type="EMBL" id="MEJ8853629.1"/>
    </source>
</evidence>
<evidence type="ECO:0000313" key="2">
    <source>
        <dbReference type="Proteomes" id="UP001367030"/>
    </source>
</evidence>
<accession>A0ABU8X1T8</accession>
<organism evidence="1 2">
    <name type="scientific">Variovorax robiniae</name>
    <dbReference type="NCBI Taxonomy" id="1836199"/>
    <lineage>
        <taxon>Bacteria</taxon>
        <taxon>Pseudomonadati</taxon>
        <taxon>Pseudomonadota</taxon>
        <taxon>Betaproteobacteria</taxon>
        <taxon>Burkholderiales</taxon>
        <taxon>Comamonadaceae</taxon>
        <taxon>Variovorax</taxon>
    </lineage>
</organism>
<proteinExistence type="predicted"/>
<dbReference type="InterPro" id="IPR022037">
    <property type="entry name" value="DUF3606"/>
</dbReference>